<keyword evidence="3 7" id="KW-0479">Metal-binding</keyword>
<evidence type="ECO:0000256" key="9">
    <source>
        <dbReference type="SAM" id="SignalP"/>
    </source>
</evidence>
<evidence type="ECO:0000256" key="2">
    <source>
        <dbReference type="ARBA" id="ARBA00022617"/>
    </source>
</evidence>
<dbReference type="InterPro" id="IPR001680">
    <property type="entry name" value="WD40_rpt"/>
</dbReference>
<dbReference type="PANTHER" id="PTHR19848">
    <property type="entry name" value="WD40 REPEAT PROTEIN"/>
    <property type="match status" value="1"/>
</dbReference>
<keyword evidence="8" id="KW-0175">Coiled coil</keyword>
<keyword evidence="5 7" id="KW-0408">Iron</keyword>
<dbReference type="PROSITE" id="PS51007">
    <property type="entry name" value="CYTC"/>
    <property type="match status" value="1"/>
</dbReference>
<dbReference type="Gene3D" id="1.10.760.10">
    <property type="entry name" value="Cytochrome c-like domain"/>
    <property type="match status" value="1"/>
</dbReference>
<gene>
    <name evidence="11" type="ORF">PLANPX_2543</name>
</gene>
<keyword evidence="2 7" id="KW-0349">Heme</keyword>
<dbReference type="Pfam" id="PF00400">
    <property type="entry name" value="WD40"/>
    <property type="match status" value="1"/>
</dbReference>
<name>A0A5K7XDL4_9BACT</name>
<dbReference type="Pfam" id="PF12894">
    <property type="entry name" value="ANAPC4_WD40"/>
    <property type="match status" value="1"/>
</dbReference>
<keyword evidence="4" id="KW-0677">Repeat</keyword>
<dbReference type="InterPro" id="IPR024977">
    <property type="entry name" value="Apc4-like_WD40_dom"/>
</dbReference>
<organism evidence="11 12">
    <name type="scientific">Lacipirellula parvula</name>
    <dbReference type="NCBI Taxonomy" id="2650471"/>
    <lineage>
        <taxon>Bacteria</taxon>
        <taxon>Pseudomonadati</taxon>
        <taxon>Planctomycetota</taxon>
        <taxon>Planctomycetia</taxon>
        <taxon>Pirellulales</taxon>
        <taxon>Lacipirellulaceae</taxon>
        <taxon>Lacipirellula</taxon>
    </lineage>
</organism>
<dbReference type="GO" id="GO:0020037">
    <property type="term" value="F:heme binding"/>
    <property type="evidence" value="ECO:0007669"/>
    <property type="project" value="InterPro"/>
</dbReference>
<evidence type="ECO:0000256" key="6">
    <source>
        <dbReference type="PROSITE-ProRule" id="PRU00221"/>
    </source>
</evidence>
<evidence type="ECO:0000256" key="5">
    <source>
        <dbReference type="ARBA" id="ARBA00023004"/>
    </source>
</evidence>
<feature type="domain" description="Cytochrome c" evidence="10">
    <location>
        <begin position="38"/>
        <end position="127"/>
    </location>
</feature>
<feature type="signal peptide" evidence="9">
    <location>
        <begin position="1"/>
        <end position="25"/>
    </location>
</feature>
<feature type="repeat" description="WD" evidence="6">
    <location>
        <begin position="342"/>
        <end position="376"/>
    </location>
</feature>
<accession>A0A5K7XDL4</accession>
<evidence type="ECO:0000256" key="1">
    <source>
        <dbReference type="ARBA" id="ARBA00022574"/>
    </source>
</evidence>
<feature type="repeat" description="WD" evidence="6">
    <location>
        <begin position="300"/>
        <end position="341"/>
    </location>
</feature>
<dbReference type="PROSITE" id="PS50294">
    <property type="entry name" value="WD_REPEATS_REGION"/>
    <property type="match status" value="2"/>
</dbReference>
<dbReference type="Proteomes" id="UP000326837">
    <property type="component" value="Chromosome"/>
</dbReference>
<evidence type="ECO:0000256" key="8">
    <source>
        <dbReference type="SAM" id="Coils"/>
    </source>
</evidence>
<dbReference type="GO" id="GO:0046872">
    <property type="term" value="F:metal ion binding"/>
    <property type="evidence" value="ECO:0007669"/>
    <property type="project" value="UniProtKB-KW"/>
</dbReference>
<dbReference type="InterPro" id="IPR011429">
    <property type="entry name" value="Cyt_c_Planctomycete-type"/>
</dbReference>
<dbReference type="AlphaFoldDB" id="A0A5K7XDL4"/>
<dbReference type="InterPro" id="IPR036322">
    <property type="entry name" value="WD40_repeat_dom_sf"/>
</dbReference>
<dbReference type="InterPro" id="IPR015943">
    <property type="entry name" value="WD40/YVTN_repeat-like_dom_sf"/>
</dbReference>
<proteinExistence type="predicted"/>
<dbReference type="Pfam" id="PF07635">
    <property type="entry name" value="PSCyt1"/>
    <property type="match status" value="1"/>
</dbReference>
<dbReference type="PANTHER" id="PTHR19848:SF8">
    <property type="entry name" value="F-BOX AND WD REPEAT DOMAIN CONTAINING 7"/>
    <property type="match status" value="1"/>
</dbReference>
<dbReference type="SUPFAM" id="SSF50978">
    <property type="entry name" value="WD40 repeat-like"/>
    <property type="match status" value="1"/>
</dbReference>
<dbReference type="InterPro" id="IPR036909">
    <property type="entry name" value="Cyt_c-like_dom_sf"/>
</dbReference>
<dbReference type="InterPro" id="IPR009056">
    <property type="entry name" value="Cyt_c-like_dom"/>
</dbReference>
<reference evidence="12" key="1">
    <citation type="submission" date="2019-10" db="EMBL/GenBank/DDBJ databases">
        <title>Lacipirellula parvula gen. nov., sp. nov., representing a lineage of planctomycetes widespread in freshwater anoxic habitats, and description of the family Lacipirellulaceae.</title>
        <authorList>
            <person name="Dedysh S.N."/>
            <person name="Kulichevskaya I.S."/>
            <person name="Beletsky A.V."/>
            <person name="Rakitin A.L."/>
            <person name="Mardanov A.V."/>
            <person name="Ivanova A.A."/>
            <person name="Saltykova V.X."/>
            <person name="Rijpstra W.I.C."/>
            <person name="Sinninghe Damste J.S."/>
            <person name="Ravin N.V."/>
        </authorList>
    </citation>
    <scope>NUCLEOTIDE SEQUENCE [LARGE SCALE GENOMIC DNA]</scope>
    <source>
        <strain evidence="12">PX69</strain>
    </source>
</reference>
<dbReference type="EMBL" id="AP021861">
    <property type="protein sequence ID" value="BBO32931.1"/>
    <property type="molecule type" value="Genomic_DNA"/>
</dbReference>
<sequence>MNLFLNRGRKAVVSAIALGCCTAFASLSQADDAAEKITYADHIQPIFRQHCFACHGPDTKKNDLGLDSYANAMTGGASGEVLFAEDLSSSQLWLMVTHEISPSMPPGGAKLPDAELDMIRKWIEGGLLEKGDSQKRAPKKNAVAAFTPSADNRPTGEPAMPQGLLREPVLHADHRGAATSLAVSPWAPVAAVGAPFQISLYNTDSGEHLGVLPFVEGMPFVLQFSRDGSMLLAAGGESAARGLAVLYDVKTGKRLTAVGDELDAVIAADLRADHGLIAIGGPRKVVRVYRVADGSLAYEITKHTDWITALEFSPDGKFLVTGDRSGGLLLWDAETGRERGDLRGHAEQITSVSWRGDSAVVASSSEDDTVRLWQLDAQQIKSWAANGGGVASVRFSAAGDLTTTGRDQVVKLWKADGAHIRDLTTLEDLGLAARFTHDGARVVASDWRGNVRVLNAADGAQVAAFDPNPPTVATRLAAVETEVGQLRTEAQAASEGLVSVQSQVAAAEAALANARAAAESQTKLQAEKAAQLVDAEQRLAAVAAEKAAVDKAATAMIEQLSAAQQELVVAETGAGAVRETVKATQADVAKQEGVAAAAAEQLAAIQKQVAEAQAALKTLSDSLAAQSQGAAEADAKVAEVQGKIDDLERQNAELEAIRKLREEHATAK</sequence>
<dbReference type="SMART" id="SM00320">
    <property type="entry name" value="WD40"/>
    <property type="match status" value="7"/>
</dbReference>
<keyword evidence="1 6" id="KW-0853">WD repeat</keyword>
<dbReference type="PROSITE" id="PS50082">
    <property type="entry name" value="WD_REPEATS_2"/>
    <property type="match status" value="2"/>
</dbReference>
<evidence type="ECO:0000259" key="10">
    <source>
        <dbReference type="PROSITE" id="PS51007"/>
    </source>
</evidence>
<evidence type="ECO:0000313" key="11">
    <source>
        <dbReference type="EMBL" id="BBO32931.1"/>
    </source>
</evidence>
<keyword evidence="9" id="KW-0732">Signal</keyword>
<dbReference type="SUPFAM" id="SSF46626">
    <property type="entry name" value="Cytochrome c"/>
    <property type="match status" value="1"/>
</dbReference>
<keyword evidence="12" id="KW-1185">Reference proteome</keyword>
<evidence type="ECO:0000256" key="7">
    <source>
        <dbReference type="PROSITE-ProRule" id="PRU00433"/>
    </source>
</evidence>
<protein>
    <recommendedName>
        <fullName evidence="10">Cytochrome c domain-containing protein</fullName>
    </recommendedName>
</protein>
<dbReference type="GO" id="GO:0009055">
    <property type="term" value="F:electron transfer activity"/>
    <property type="evidence" value="ECO:0007669"/>
    <property type="project" value="InterPro"/>
</dbReference>
<evidence type="ECO:0000313" key="12">
    <source>
        <dbReference type="Proteomes" id="UP000326837"/>
    </source>
</evidence>
<dbReference type="Gene3D" id="2.130.10.10">
    <property type="entry name" value="YVTN repeat-like/Quinoprotein amine dehydrogenase"/>
    <property type="match status" value="2"/>
</dbReference>
<dbReference type="RefSeq" id="WP_172991989.1">
    <property type="nucleotide sequence ID" value="NZ_AP021861.1"/>
</dbReference>
<feature type="coiled-coil region" evidence="8">
    <location>
        <begin position="497"/>
        <end position="524"/>
    </location>
</feature>
<evidence type="ECO:0000256" key="4">
    <source>
        <dbReference type="ARBA" id="ARBA00022737"/>
    </source>
</evidence>
<feature type="chain" id="PRO_5024999398" description="Cytochrome c domain-containing protein" evidence="9">
    <location>
        <begin position="26"/>
        <end position="668"/>
    </location>
</feature>
<evidence type="ECO:0000256" key="3">
    <source>
        <dbReference type="ARBA" id="ARBA00022723"/>
    </source>
</evidence>
<dbReference type="KEGG" id="lpav:PLANPX_2543"/>
<feature type="coiled-coil region" evidence="8">
    <location>
        <begin position="595"/>
        <end position="667"/>
    </location>
</feature>